<protein>
    <submittedName>
        <fullName evidence="2">Transporter</fullName>
    </submittedName>
</protein>
<name>A0A2K2U3E1_9ACTN</name>
<evidence type="ECO:0000313" key="3">
    <source>
        <dbReference type="Proteomes" id="UP000236488"/>
    </source>
</evidence>
<dbReference type="Gene3D" id="1.10.3730.20">
    <property type="match status" value="1"/>
</dbReference>
<evidence type="ECO:0000313" key="2">
    <source>
        <dbReference type="EMBL" id="PNV64718.1"/>
    </source>
</evidence>
<keyword evidence="1" id="KW-0472">Membrane</keyword>
<dbReference type="RefSeq" id="WP_103263168.1">
    <property type="nucleotide sequence ID" value="NZ_DBEYRC010000076.1"/>
</dbReference>
<feature type="transmembrane region" description="Helical" evidence="1">
    <location>
        <begin position="47"/>
        <end position="64"/>
    </location>
</feature>
<dbReference type="Proteomes" id="UP000236488">
    <property type="component" value="Unassembled WGS sequence"/>
</dbReference>
<feature type="transmembrane region" description="Helical" evidence="1">
    <location>
        <begin position="76"/>
        <end position="96"/>
    </location>
</feature>
<comment type="caution">
    <text evidence="2">The sequence shown here is derived from an EMBL/GenBank/DDBJ whole genome shotgun (WGS) entry which is preliminary data.</text>
</comment>
<proteinExistence type="predicted"/>
<reference evidence="2 3" key="1">
    <citation type="journal article" date="2018" name="Int. J. Syst. Evol. Microbiol.">
        <title>Rubneribacter badeniensis gen. nov., sp. nov. and Enteroscipio rubneri gen. nov., sp. nov., new members of the Eggerthellaceae isolated from human faeces.</title>
        <authorList>
            <person name="Danylec N."/>
            <person name="Gobl A."/>
            <person name="Stoll D.A."/>
            <person name="Hetzer B."/>
            <person name="Kulling S.E."/>
            <person name="Huch M."/>
        </authorList>
    </citation>
    <scope>NUCLEOTIDE SEQUENCE [LARGE SCALE GENOMIC DNA]</scope>
    <source>
        <strain evidence="2 3">ResAG-85</strain>
    </source>
</reference>
<organism evidence="2 3">
    <name type="scientific">Rubneribacter badeniensis</name>
    <dbReference type="NCBI Taxonomy" id="2070688"/>
    <lineage>
        <taxon>Bacteria</taxon>
        <taxon>Bacillati</taxon>
        <taxon>Actinomycetota</taxon>
        <taxon>Coriobacteriia</taxon>
        <taxon>Eggerthellales</taxon>
        <taxon>Eggerthellaceae</taxon>
        <taxon>Rubneribacter</taxon>
    </lineage>
</organism>
<keyword evidence="3" id="KW-1185">Reference proteome</keyword>
<dbReference type="InterPro" id="IPR037185">
    <property type="entry name" value="EmrE-like"/>
</dbReference>
<dbReference type="SUPFAM" id="SSF103481">
    <property type="entry name" value="Multidrug resistance efflux transporter EmrE"/>
    <property type="match status" value="1"/>
</dbReference>
<feature type="transmembrane region" description="Helical" evidence="1">
    <location>
        <begin position="102"/>
        <end position="121"/>
    </location>
</feature>
<accession>A0A2K2U3E1</accession>
<gene>
    <name evidence="2" type="ORF">C2L80_10425</name>
</gene>
<keyword evidence="1" id="KW-1133">Transmembrane helix</keyword>
<dbReference type="EMBL" id="PPEL01000072">
    <property type="protein sequence ID" value="PNV64718.1"/>
    <property type="molecule type" value="Genomic_DNA"/>
</dbReference>
<sequence>MAGRFSLWCKGGWAKTLIALHLLLLFYTLSGIFSKTAADQHFLSQEFIFLYGGMLVVLFVYAIGWQQIIKRLPLTLAFANKAVTVVWGMLWGVLLFHETVNAGMILGAVLVIAGIVVYSTAPNDDEDGAARKGGAR</sequence>
<dbReference type="AlphaFoldDB" id="A0A2K2U3E1"/>
<evidence type="ECO:0000256" key="1">
    <source>
        <dbReference type="SAM" id="Phobius"/>
    </source>
</evidence>
<keyword evidence="1" id="KW-0812">Transmembrane</keyword>